<dbReference type="Proteomes" id="UP000194873">
    <property type="component" value="Unassembled WGS sequence"/>
</dbReference>
<feature type="domain" description="DUF4468" evidence="2">
    <location>
        <begin position="41"/>
        <end position="118"/>
    </location>
</feature>
<keyword evidence="4" id="KW-1185">Reference proteome</keyword>
<feature type="chain" id="PRO_5012783370" description="DUF4468 domain-containing protein" evidence="1">
    <location>
        <begin position="20"/>
        <end position="183"/>
    </location>
</feature>
<reference evidence="3 4" key="1">
    <citation type="submission" date="2017-01" db="EMBL/GenBank/DDBJ databases">
        <title>A new Hymenobacter.</title>
        <authorList>
            <person name="Liang Y."/>
            <person name="Feng F."/>
        </authorList>
    </citation>
    <scope>NUCLEOTIDE SEQUENCE [LARGE SCALE GENOMIC DNA]</scope>
    <source>
        <strain evidence="3">MIMBbqt21</strain>
    </source>
</reference>
<accession>A0A243WAK0</accession>
<keyword evidence="1" id="KW-0732">Signal</keyword>
<evidence type="ECO:0000313" key="4">
    <source>
        <dbReference type="Proteomes" id="UP000194873"/>
    </source>
</evidence>
<dbReference type="Pfam" id="PF14730">
    <property type="entry name" value="DUF4468"/>
    <property type="match status" value="1"/>
</dbReference>
<sequence length="183" mass="20049">MKTVCTFLLVLFGSSVAFAQPAPYPGYFQLPINQETKKVEYTAIVPVAGADSEELFARATGWLTQLGSAHTVTHRVSNPETGTLVTHVRAGNKFDAKAFRLAIQVKDGQYHYVVDQITHAQSDYARAGKYSVGTVTTNIEAYGLRRQRKNLIKTIDQIDNLILTTISDLNSTMAGSAQPNTLI</sequence>
<feature type="signal peptide" evidence="1">
    <location>
        <begin position="1"/>
        <end position="19"/>
    </location>
</feature>
<organism evidence="3 4">
    <name type="scientific">Hymenobacter crusticola</name>
    <dbReference type="NCBI Taxonomy" id="1770526"/>
    <lineage>
        <taxon>Bacteria</taxon>
        <taxon>Pseudomonadati</taxon>
        <taxon>Bacteroidota</taxon>
        <taxon>Cytophagia</taxon>
        <taxon>Cytophagales</taxon>
        <taxon>Hymenobacteraceae</taxon>
        <taxon>Hymenobacter</taxon>
    </lineage>
</organism>
<evidence type="ECO:0000256" key="1">
    <source>
        <dbReference type="SAM" id="SignalP"/>
    </source>
</evidence>
<dbReference type="AlphaFoldDB" id="A0A243WAK0"/>
<dbReference type="InterPro" id="IPR027823">
    <property type="entry name" value="DUF4468"/>
</dbReference>
<dbReference type="Gene3D" id="3.30.530.80">
    <property type="match status" value="1"/>
</dbReference>
<protein>
    <recommendedName>
        <fullName evidence="2">DUF4468 domain-containing protein</fullName>
    </recommendedName>
</protein>
<name>A0A243WAK0_9BACT</name>
<proteinExistence type="predicted"/>
<dbReference type="RefSeq" id="WP_086595269.1">
    <property type="nucleotide sequence ID" value="NZ_MTSE01000009.1"/>
</dbReference>
<evidence type="ECO:0000313" key="3">
    <source>
        <dbReference type="EMBL" id="OUJ72585.1"/>
    </source>
</evidence>
<comment type="caution">
    <text evidence="3">The sequence shown here is derived from an EMBL/GenBank/DDBJ whole genome shotgun (WGS) entry which is preliminary data.</text>
</comment>
<dbReference type="OrthoDB" id="881923at2"/>
<evidence type="ECO:0000259" key="2">
    <source>
        <dbReference type="Pfam" id="PF14730"/>
    </source>
</evidence>
<gene>
    <name evidence="3" type="ORF">BXP70_16835</name>
</gene>
<dbReference type="EMBL" id="MTSE01000009">
    <property type="protein sequence ID" value="OUJ72585.1"/>
    <property type="molecule type" value="Genomic_DNA"/>
</dbReference>